<evidence type="ECO:0000259" key="5">
    <source>
        <dbReference type="PROSITE" id="PS51898"/>
    </source>
</evidence>
<keyword evidence="2 4" id="KW-0238">DNA-binding</keyword>
<dbReference type="PROSITE" id="PS51900">
    <property type="entry name" value="CB"/>
    <property type="match status" value="1"/>
</dbReference>
<dbReference type="GO" id="GO:0003677">
    <property type="term" value="F:DNA binding"/>
    <property type="evidence" value="ECO:0007669"/>
    <property type="project" value="UniProtKB-UniRule"/>
</dbReference>
<organism evidence="7 8">
    <name type="scientific">Chromobacterium violaceum</name>
    <dbReference type="NCBI Taxonomy" id="536"/>
    <lineage>
        <taxon>Bacteria</taxon>
        <taxon>Pseudomonadati</taxon>
        <taxon>Pseudomonadota</taxon>
        <taxon>Betaproteobacteria</taxon>
        <taxon>Neisseriales</taxon>
        <taxon>Chromobacteriaceae</taxon>
        <taxon>Chromobacterium</taxon>
    </lineage>
</organism>
<dbReference type="EMBL" id="UIGR01000001">
    <property type="protein sequence ID" value="SUX32624.1"/>
    <property type="molecule type" value="Genomic_DNA"/>
</dbReference>
<keyword evidence="1" id="KW-0229">DNA integration</keyword>
<evidence type="ECO:0000256" key="3">
    <source>
        <dbReference type="ARBA" id="ARBA00023172"/>
    </source>
</evidence>
<evidence type="ECO:0000313" key="7">
    <source>
        <dbReference type="EMBL" id="SUX32624.1"/>
    </source>
</evidence>
<feature type="domain" description="Core-binding (CB)" evidence="6">
    <location>
        <begin position="1"/>
        <end position="74"/>
    </location>
</feature>
<protein>
    <submittedName>
        <fullName evidence="7">Site-specific tyrosine recombinase XerD</fullName>
    </submittedName>
</protein>
<dbReference type="SUPFAM" id="SSF47823">
    <property type="entry name" value="lambda integrase-like, N-terminal domain"/>
    <property type="match status" value="1"/>
</dbReference>
<dbReference type="CDD" id="cd00799">
    <property type="entry name" value="INT_Cre_C"/>
    <property type="match status" value="1"/>
</dbReference>
<evidence type="ECO:0000313" key="8">
    <source>
        <dbReference type="Proteomes" id="UP000254029"/>
    </source>
</evidence>
<feature type="domain" description="Tyr recombinase" evidence="5">
    <location>
        <begin position="109"/>
        <end position="308"/>
    </location>
</feature>
<sequence length="319" mass="35709">MTHSLEIYIHAATRENTRRSYASAIRHFEEEWGGFLPATADSIARYLADHAATLAITTLKQRLAAIAQWHVEQGFPDPTKAPIVRKTLKGIRALHPAQAQPAKPLQIEHLRQVIGWLDQEIALAKARNDQGGMLRQTRDKALLLLGFWRGFRGDELVRLHVEHIAVTPGQGMSCFLPQSKGDRQHHGRHYTVPALAALCPVTAYQDWIGLAMLSKGPVFRAIDRWGHMRSEGLHINSLLKLMRTVFAQAGLEAPDAFSSHSLRRGFAGWANANGWDVKTLVEYVGWKDVKSAMRYIDGADPFARQRIERSLPSLPSQSP</sequence>
<reference evidence="7 8" key="1">
    <citation type="submission" date="2018-06" db="EMBL/GenBank/DDBJ databases">
        <authorList>
            <consortium name="Pathogen Informatics"/>
            <person name="Doyle S."/>
        </authorList>
    </citation>
    <scope>NUCLEOTIDE SEQUENCE [LARGE SCALE GENOMIC DNA]</scope>
    <source>
        <strain evidence="7 8">NCTC8684</strain>
    </source>
</reference>
<keyword evidence="3" id="KW-0233">DNA recombination</keyword>
<dbReference type="Gene3D" id="1.10.443.10">
    <property type="entry name" value="Intergrase catalytic core"/>
    <property type="match status" value="1"/>
</dbReference>
<evidence type="ECO:0000256" key="2">
    <source>
        <dbReference type="ARBA" id="ARBA00023125"/>
    </source>
</evidence>
<dbReference type="PANTHER" id="PTHR34605:SF3">
    <property type="entry name" value="P CELL-TYPE AGGLUTINATION PROTEIN MAP4-LIKE-RELATED"/>
    <property type="match status" value="1"/>
</dbReference>
<dbReference type="InterPro" id="IPR044068">
    <property type="entry name" value="CB"/>
</dbReference>
<accession>A0AAX2M902</accession>
<name>A0AAX2M902_CHRVL</name>
<dbReference type="Gene3D" id="1.10.150.130">
    <property type="match status" value="1"/>
</dbReference>
<comment type="caution">
    <text evidence="7">The sequence shown here is derived from an EMBL/GenBank/DDBJ whole genome shotgun (WGS) entry which is preliminary data.</text>
</comment>
<dbReference type="PROSITE" id="PS51898">
    <property type="entry name" value="TYR_RECOMBINASE"/>
    <property type="match status" value="1"/>
</dbReference>
<evidence type="ECO:0000256" key="1">
    <source>
        <dbReference type="ARBA" id="ARBA00022908"/>
    </source>
</evidence>
<dbReference type="Pfam" id="PF00589">
    <property type="entry name" value="Phage_integrase"/>
    <property type="match status" value="1"/>
</dbReference>
<dbReference type="Proteomes" id="UP000254029">
    <property type="component" value="Unassembled WGS sequence"/>
</dbReference>
<dbReference type="AlphaFoldDB" id="A0AAX2M902"/>
<dbReference type="GO" id="GO:0015074">
    <property type="term" value="P:DNA integration"/>
    <property type="evidence" value="ECO:0007669"/>
    <property type="project" value="UniProtKB-KW"/>
</dbReference>
<dbReference type="RefSeq" id="WP_076228197.1">
    <property type="nucleotide sequence ID" value="NZ_JBHMEH010000145.1"/>
</dbReference>
<dbReference type="InterPro" id="IPR011010">
    <property type="entry name" value="DNA_brk_join_enz"/>
</dbReference>
<dbReference type="PANTHER" id="PTHR34605">
    <property type="entry name" value="PHAGE_INTEGRASE DOMAIN-CONTAINING PROTEIN"/>
    <property type="match status" value="1"/>
</dbReference>
<dbReference type="InterPro" id="IPR010998">
    <property type="entry name" value="Integrase_recombinase_N"/>
</dbReference>
<dbReference type="SUPFAM" id="SSF56349">
    <property type="entry name" value="DNA breaking-rejoining enzymes"/>
    <property type="match status" value="1"/>
</dbReference>
<dbReference type="InterPro" id="IPR013762">
    <property type="entry name" value="Integrase-like_cat_sf"/>
</dbReference>
<evidence type="ECO:0000256" key="4">
    <source>
        <dbReference type="PROSITE-ProRule" id="PRU01248"/>
    </source>
</evidence>
<evidence type="ECO:0000259" key="6">
    <source>
        <dbReference type="PROSITE" id="PS51900"/>
    </source>
</evidence>
<gene>
    <name evidence="7" type="ORF">NCTC8684_01704</name>
</gene>
<proteinExistence type="predicted"/>
<dbReference type="InterPro" id="IPR052925">
    <property type="entry name" value="Phage_Integrase-like_Recomb"/>
</dbReference>
<dbReference type="InterPro" id="IPR002104">
    <property type="entry name" value="Integrase_catalytic"/>
</dbReference>
<dbReference type="GO" id="GO:0006310">
    <property type="term" value="P:DNA recombination"/>
    <property type="evidence" value="ECO:0007669"/>
    <property type="project" value="UniProtKB-KW"/>
</dbReference>